<comment type="caution">
    <text evidence="9">The sequence shown here is derived from an EMBL/GenBank/DDBJ whole genome shotgun (WGS) entry which is preliminary data.</text>
</comment>
<evidence type="ECO:0000313" key="10">
    <source>
        <dbReference type="Proteomes" id="UP001319883"/>
    </source>
</evidence>
<dbReference type="InterPro" id="IPR001967">
    <property type="entry name" value="Peptidase_S11_N"/>
</dbReference>
<evidence type="ECO:0000256" key="2">
    <source>
        <dbReference type="ARBA" id="ARBA00022729"/>
    </source>
</evidence>
<dbReference type="Pfam" id="PF00768">
    <property type="entry name" value="Peptidase_S11"/>
    <property type="match status" value="1"/>
</dbReference>
<evidence type="ECO:0000256" key="1">
    <source>
        <dbReference type="ARBA" id="ARBA00007164"/>
    </source>
</evidence>
<keyword evidence="5" id="KW-0573">Peptidoglycan synthesis</keyword>
<evidence type="ECO:0000256" key="4">
    <source>
        <dbReference type="ARBA" id="ARBA00022960"/>
    </source>
</evidence>
<keyword evidence="3" id="KW-0378">Hydrolase</keyword>
<reference evidence="9 10" key="1">
    <citation type="submission" date="2021-05" db="EMBL/GenBank/DDBJ databases">
        <title>Petroleum and Energy Research Collection (APPE): ex situ preservation of microbial diversity associated with the oil industry and exploitation of its biotechnological potential.</title>
        <authorList>
            <person name="Paixao C.T.M."/>
            <person name="Gomes M.B."/>
            <person name="Oliveira V.M."/>
        </authorList>
    </citation>
    <scope>NUCLEOTIDE SEQUENCE [LARGE SCALE GENOMIC DNA]</scope>
    <source>
        <strain evidence="9 10">LIT2</strain>
    </source>
</reference>
<name>A0ABS7X5L8_9GAMM</name>
<keyword evidence="9" id="KW-0645">Protease</keyword>
<sequence length="444" mass="47040">MAILAPRSPRRACRPVARAPLPPARFVSLSLAVLLLTLLATTAQAKPNPRYASIVIDAASGEVLSAANADAPRYPASLTKMMTLYLLFEALDSGRLSLNDRLAVSAHAADQPPTKLWLKTGGRIAVKDAILAMIVRSANDVAVVVAENLARSEPAFARRMTARARALGMNHTVFRNASGLPDDAQVTTARDMATLSMHLMRDFPQYYGYFARTEFRFRGKTIPGHNNLLDSYPGTDGLKTGYINASGFNVATSAVHDGRRIVSVVMGGFTARSRDAHMARLLDRGFVRASLMDGNDWVAKTALFDGPGQAARRAATATTVAMAEAPSARADSAVVGQGDAGDPIRALIAQAKAGDTPGGSAVSAAWAIQVGAFSTRHQAQSLASRAAAALAADLRSARPAVMAAEGDASVFRARVVDLRESQARRSCQQLQQQGMECVVVASTR</sequence>
<dbReference type="PROSITE" id="PS51724">
    <property type="entry name" value="SPOR"/>
    <property type="match status" value="1"/>
</dbReference>
<accession>A0ABS7X5L8</accession>
<organism evidence="9 10">
    <name type="scientific">Modicisalibacter tunisiensis</name>
    <dbReference type="NCBI Taxonomy" id="390637"/>
    <lineage>
        <taxon>Bacteria</taxon>
        <taxon>Pseudomonadati</taxon>
        <taxon>Pseudomonadota</taxon>
        <taxon>Gammaproteobacteria</taxon>
        <taxon>Oceanospirillales</taxon>
        <taxon>Halomonadaceae</taxon>
        <taxon>Modicisalibacter</taxon>
    </lineage>
</organism>
<dbReference type="GO" id="GO:0004180">
    <property type="term" value="F:carboxypeptidase activity"/>
    <property type="evidence" value="ECO:0007669"/>
    <property type="project" value="UniProtKB-KW"/>
</dbReference>
<dbReference type="RefSeq" id="WP_163649546.1">
    <property type="nucleotide sequence ID" value="NZ_JAGXFC010000001.1"/>
</dbReference>
<keyword evidence="2" id="KW-0732">Signal</keyword>
<evidence type="ECO:0000259" key="8">
    <source>
        <dbReference type="PROSITE" id="PS51724"/>
    </source>
</evidence>
<proteinExistence type="inferred from homology"/>
<evidence type="ECO:0000256" key="5">
    <source>
        <dbReference type="ARBA" id="ARBA00022984"/>
    </source>
</evidence>
<dbReference type="Pfam" id="PF05036">
    <property type="entry name" value="SPOR"/>
    <property type="match status" value="1"/>
</dbReference>
<dbReference type="Gene3D" id="3.30.70.1070">
    <property type="entry name" value="Sporulation related repeat"/>
    <property type="match status" value="1"/>
</dbReference>
<comment type="similarity">
    <text evidence="1 7">Belongs to the peptidase S11 family.</text>
</comment>
<keyword evidence="6" id="KW-0961">Cell wall biogenesis/degradation</keyword>
<dbReference type="InterPro" id="IPR036680">
    <property type="entry name" value="SPOR-like_sf"/>
</dbReference>
<dbReference type="InterPro" id="IPR012338">
    <property type="entry name" value="Beta-lactam/transpept-like"/>
</dbReference>
<evidence type="ECO:0000256" key="7">
    <source>
        <dbReference type="RuleBase" id="RU004016"/>
    </source>
</evidence>
<dbReference type="InterPro" id="IPR007730">
    <property type="entry name" value="SPOR-like_dom"/>
</dbReference>
<keyword evidence="10" id="KW-1185">Reference proteome</keyword>
<dbReference type="PANTHER" id="PTHR21581:SF6">
    <property type="entry name" value="TRAFFICKING PROTEIN PARTICLE COMPLEX SUBUNIT 12"/>
    <property type="match status" value="1"/>
</dbReference>
<feature type="domain" description="SPOR" evidence="8">
    <location>
        <begin position="360"/>
        <end position="444"/>
    </location>
</feature>
<dbReference type="PRINTS" id="PR00725">
    <property type="entry name" value="DADACBPTASE1"/>
</dbReference>
<dbReference type="InterPro" id="IPR018044">
    <property type="entry name" value="Peptidase_S11"/>
</dbReference>
<evidence type="ECO:0000313" key="9">
    <source>
        <dbReference type="EMBL" id="MBZ9569231.1"/>
    </source>
</evidence>
<dbReference type="Proteomes" id="UP001319883">
    <property type="component" value="Unassembled WGS sequence"/>
</dbReference>
<dbReference type="SUPFAM" id="SSF56601">
    <property type="entry name" value="beta-lactamase/transpeptidase-like"/>
    <property type="match status" value="1"/>
</dbReference>
<keyword evidence="4" id="KW-0133">Cell shape</keyword>
<dbReference type="EMBL" id="JAGXFD010000002">
    <property type="protein sequence ID" value="MBZ9569231.1"/>
    <property type="molecule type" value="Genomic_DNA"/>
</dbReference>
<gene>
    <name evidence="9" type="ORF">KGQ91_16305</name>
</gene>
<dbReference type="Gene3D" id="3.40.710.10">
    <property type="entry name" value="DD-peptidase/beta-lactamase superfamily"/>
    <property type="match status" value="1"/>
</dbReference>
<evidence type="ECO:0000256" key="3">
    <source>
        <dbReference type="ARBA" id="ARBA00022801"/>
    </source>
</evidence>
<keyword evidence="9" id="KW-0121">Carboxypeptidase</keyword>
<dbReference type="PANTHER" id="PTHR21581">
    <property type="entry name" value="D-ALANYL-D-ALANINE CARBOXYPEPTIDASE"/>
    <property type="match status" value="1"/>
</dbReference>
<evidence type="ECO:0000256" key="6">
    <source>
        <dbReference type="ARBA" id="ARBA00023316"/>
    </source>
</evidence>
<protein>
    <submittedName>
        <fullName evidence="9">D-alanyl-D-alanine carboxypeptidase</fullName>
    </submittedName>
</protein>